<protein>
    <recommendedName>
        <fullName evidence="3">Retrotransposon gag protein</fullName>
    </recommendedName>
</protein>
<evidence type="ECO:0008006" key="3">
    <source>
        <dbReference type="Google" id="ProtNLM"/>
    </source>
</evidence>
<organism evidence="1 2">
    <name type="scientific">Dioscorea zingiberensis</name>
    <dbReference type="NCBI Taxonomy" id="325984"/>
    <lineage>
        <taxon>Eukaryota</taxon>
        <taxon>Viridiplantae</taxon>
        <taxon>Streptophyta</taxon>
        <taxon>Embryophyta</taxon>
        <taxon>Tracheophyta</taxon>
        <taxon>Spermatophyta</taxon>
        <taxon>Magnoliopsida</taxon>
        <taxon>Liliopsida</taxon>
        <taxon>Dioscoreales</taxon>
        <taxon>Dioscoreaceae</taxon>
        <taxon>Dioscorea</taxon>
    </lineage>
</organism>
<dbReference type="AlphaFoldDB" id="A0A9D5H1Y1"/>
<proteinExistence type="predicted"/>
<evidence type="ECO:0000313" key="2">
    <source>
        <dbReference type="Proteomes" id="UP001085076"/>
    </source>
</evidence>
<comment type="caution">
    <text evidence="1">The sequence shown here is derived from an EMBL/GenBank/DDBJ whole genome shotgun (WGS) entry which is preliminary data.</text>
</comment>
<dbReference type="OrthoDB" id="685698at2759"/>
<reference evidence="1 2" key="1">
    <citation type="journal article" date="2022" name="Hortic Res">
        <title>The genome of Dioscorea zingiberensis sheds light on the biosynthesis, origin and evolution of the medicinally important diosgenin saponins.</title>
        <authorList>
            <person name="Li Y."/>
            <person name="Tan C."/>
            <person name="Li Z."/>
            <person name="Guo J."/>
            <person name="Li S."/>
            <person name="Chen X."/>
            <person name="Wang C."/>
            <person name="Dai X."/>
            <person name="Yang H."/>
            <person name="Song W."/>
            <person name="Hou L."/>
            <person name="Xu J."/>
            <person name="Tong Z."/>
            <person name="Xu A."/>
            <person name="Yuan X."/>
            <person name="Wang W."/>
            <person name="Yang Q."/>
            <person name="Chen L."/>
            <person name="Sun Z."/>
            <person name="Wang K."/>
            <person name="Pan B."/>
            <person name="Chen J."/>
            <person name="Bao Y."/>
            <person name="Liu F."/>
            <person name="Qi X."/>
            <person name="Gang D.R."/>
            <person name="Wen J."/>
            <person name="Li J."/>
        </authorList>
    </citation>
    <scope>NUCLEOTIDE SEQUENCE [LARGE SCALE GENOMIC DNA]</scope>
    <source>
        <strain evidence="1">Dzin_1.0</strain>
    </source>
</reference>
<accession>A0A9D5H1Y1</accession>
<dbReference type="EMBL" id="JAGGNH010000082">
    <property type="protein sequence ID" value="KAJ0960420.1"/>
    <property type="molecule type" value="Genomic_DNA"/>
</dbReference>
<sequence>MSLQKSVAALDARIEEIRLQVVESGTSSNVERSSQHHRLSEALPSSADINLLPRAMKLEIPKFDGTDPDSWVFRIEEFFNFHETPANLRLRIVSFHLEGKASAWYKWMKETISSLLGQSSSPISNNILVSLSMRIIKEISQN</sequence>
<dbReference type="Proteomes" id="UP001085076">
    <property type="component" value="Unassembled WGS sequence"/>
</dbReference>
<evidence type="ECO:0000313" key="1">
    <source>
        <dbReference type="EMBL" id="KAJ0960420.1"/>
    </source>
</evidence>
<keyword evidence="2" id="KW-1185">Reference proteome</keyword>
<name>A0A9D5H1Y1_9LILI</name>
<gene>
    <name evidence="1" type="ORF">J5N97_001747</name>
</gene>